<dbReference type="EMBL" id="LR134510">
    <property type="protein sequence ID" value="VEJ09437.1"/>
    <property type="molecule type" value="Genomic_DNA"/>
</dbReference>
<keyword evidence="9" id="KW-0998">Cell outer membrane</keyword>
<evidence type="ECO:0000256" key="5">
    <source>
        <dbReference type="ARBA" id="ARBA00022729"/>
    </source>
</evidence>
<keyword evidence="3" id="KW-1134">Transmembrane beta strand</keyword>
<dbReference type="InterPro" id="IPR050298">
    <property type="entry name" value="Gram-neg_bact_OMP"/>
</dbReference>
<keyword evidence="5 10" id="KW-0732">Signal</keyword>
<feature type="domain" description="Porin" evidence="11">
    <location>
        <begin position="8"/>
        <end position="338"/>
    </location>
</feature>
<protein>
    <submittedName>
        <fullName evidence="12">Porin</fullName>
    </submittedName>
</protein>
<dbReference type="GO" id="GO:0015288">
    <property type="term" value="F:porin activity"/>
    <property type="evidence" value="ECO:0007669"/>
    <property type="project" value="UniProtKB-KW"/>
</dbReference>
<dbReference type="GO" id="GO:0046930">
    <property type="term" value="C:pore complex"/>
    <property type="evidence" value="ECO:0007669"/>
    <property type="project" value="UniProtKB-KW"/>
</dbReference>
<evidence type="ECO:0000256" key="4">
    <source>
        <dbReference type="ARBA" id="ARBA00022692"/>
    </source>
</evidence>
<reference evidence="12 13" key="1">
    <citation type="submission" date="2018-12" db="EMBL/GenBank/DDBJ databases">
        <authorList>
            <consortium name="Pathogen Informatics"/>
        </authorList>
    </citation>
    <scope>NUCLEOTIDE SEQUENCE [LARGE SCALE GENOMIC DNA]</scope>
    <source>
        <strain evidence="12 13">NCTC12871</strain>
    </source>
</reference>
<organism evidence="12 13">
    <name type="scientific">Actinobacillus delphinicola</name>
    <dbReference type="NCBI Taxonomy" id="51161"/>
    <lineage>
        <taxon>Bacteria</taxon>
        <taxon>Pseudomonadati</taxon>
        <taxon>Pseudomonadota</taxon>
        <taxon>Gammaproteobacteria</taxon>
        <taxon>Pasteurellales</taxon>
        <taxon>Pasteurellaceae</taxon>
        <taxon>Actinobacillus</taxon>
    </lineage>
</organism>
<dbReference type="Pfam" id="PF13609">
    <property type="entry name" value="Porin_4"/>
    <property type="match status" value="1"/>
</dbReference>
<dbReference type="OrthoDB" id="784582at2"/>
<evidence type="ECO:0000256" key="3">
    <source>
        <dbReference type="ARBA" id="ARBA00022452"/>
    </source>
</evidence>
<evidence type="ECO:0000256" key="7">
    <source>
        <dbReference type="ARBA" id="ARBA00023114"/>
    </source>
</evidence>
<keyword evidence="13" id="KW-1185">Reference proteome</keyword>
<dbReference type="RefSeq" id="WP_126599370.1">
    <property type="nucleotide sequence ID" value="NZ_LR134510.1"/>
</dbReference>
<evidence type="ECO:0000256" key="2">
    <source>
        <dbReference type="ARBA" id="ARBA00022448"/>
    </source>
</evidence>
<feature type="signal peptide" evidence="10">
    <location>
        <begin position="1"/>
        <end position="20"/>
    </location>
</feature>
<dbReference type="PANTHER" id="PTHR34501">
    <property type="entry name" value="PROTEIN YDDL-RELATED"/>
    <property type="match status" value="1"/>
</dbReference>
<evidence type="ECO:0000256" key="9">
    <source>
        <dbReference type="ARBA" id="ARBA00023237"/>
    </source>
</evidence>
<evidence type="ECO:0000256" key="1">
    <source>
        <dbReference type="ARBA" id="ARBA00004571"/>
    </source>
</evidence>
<keyword evidence="2" id="KW-0813">Transport</keyword>
<dbReference type="Proteomes" id="UP000279799">
    <property type="component" value="Chromosome"/>
</dbReference>
<evidence type="ECO:0000313" key="12">
    <source>
        <dbReference type="EMBL" id="VEJ09437.1"/>
    </source>
</evidence>
<dbReference type="AlphaFoldDB" id="A0A448TTX0"/>
<dbReference type="InterPro" id="IPR023614">
    <property type="entry name" value="Porin_dom_sf"/>
</dbReference>
<evidence type="ECO:0000313" key="13">
    <source>
        <dbReference type="Proteomes" id="UP000279799"/>
    </source>
</evidence>
<evidence type="ECO:0000256" key="6">
    <source>
        <dbReference type="ARBA" id="ARBA00023065"/>
    </source>
</evidence>
<dbReference type="PANTHER" id="PTHR34501:SF2">
    <property type="entry name" value="OUTER MEMBRANE PORIN F-RELATED"/>
    <property type="match status" value="1"/>
</dbReference>
<keyword evidence="8" id="KW-0472">Membrane</keyword>
<dbReference type="SUPFAM" id="SSF56935">
    <property type="entry name" value="Porins"/>
    <property type="match status" value="1"/>
</dbReference>
<evidence type="ECO:0000259" key="11">
    <source>
        <dbReference type="Pfam" id="PF13609"/>
    </source>
</evidence>
<sequence length="359" mass="40867">MKKTLITLAIATLTVNAANAAVLYQKDGSKVTLYGSARILLAKQQDARTDLLNDQSRFWLNFSQEIDDDYSAFAAMQLRPQTKYDDNFSSGFYTHRLYAGIKNKNWGKISFGNQSTIGNRLKVADFTYKFGGVTAAGVASPGIDKDGRLGTYRTYGRTQYGLKTSAKKDLHVETVEWNGFTFGADYSFAQDASEYTTNQFGRTVANTNLYGWQTGILFFKKINDIRLKANVVYGFNKPKYYQTTRSIGGALGFGIGPFDFGVDYLHDRNRYQRDSAHDSQTAWQLGARYYVTYPWSIYTAYRQTKFTDNVKNKGFALGTDYRWTRYVKTFLEYATNKAHGDTQYTKRQNGYYAGLRVDF</sequence>
<keyword evidence="7" id="KW-0626">Porin</keyword>
<keyword evidence="6" id="KW-0406">Ion transport</keyword>
<accession>A0A448TTX0</accession>
<proteinExistence type="predicted"/>
<keyword evidence="4" id="KW-0812">Transmembrane</keyword>
<dbReference type="InterPro" id="IPR033900">
    <property type="entry name" value="Gram_neg_porin_domain"/>
</dbReference>
<evidence type="ECO:0000256" key="10">
    <source>
        <dbReference type="SAM" id="SignalP"/>
    </source>
</evidence>
<dbReference type="Gene3D" id="2.40.160.10">
    <property type="entry name" value="Porin"/>
    <property type="match status" value="1"/>
</dbReference>
<dbReference type="CDD" id="cd00342">
    <property type="entry name" value="gram_neg_porins"/>
    <property type="match status" value="1"/>
</dbReference>
<comment type="subcellular location">
    <subcellularLocation>
        <location evidence="1">Cell outer membrane</location>
        <topology evidence="1">Multi-pass membrane protein</topology>
    </subcellularLocation>
</comment>
<dbReference type="GO" id="GO:0009279">
    <property type="term" value="C:cell outer membrane"/>
    <property type="evidence" value="ECO:0007669"/>
    <property type="project" value="UniProtKB-SubCell"/>
</dbReference>
<feature type="chain" id="PRO_5019233821" evidence="10">
    <location>
        <begin position="21"/>
        <end position="359"/>
    </location>
</feature>
<dbReference type="KEGG" id="adp:NCTC12871_00890"/>
<dbReference type="GO" id="GO:0006811">
    <property type="term" value="P:monoatomic ion transport"/>
    <property type="evidence" value="ECO:0007669"/>
    <property type="project" value="UniProtKB-KW"/>
</dbReference>
<gene>
    <name evidence="12" type="ORF">NCTC12871_00890</name>
</gene>
<name>A0A448TTX0_9PAST</name>
<evidence type="ECO:0000256" key="8">
    <source>
        <dbReference type="ARBA" id="ARBA00023136"/>
    </source>
</evidence>